<protein>
    <submittedName>
        <fullName evidence="1">Uncharacterized protein</fullName>
    </submittedName>
</protein>
<proteinExistence type="predicted"/>
<evidence type="ECO:0000313" key="2">
    <source>
        <dbReference type="Proteomes" id="UP000708576"/>
    </source>
</evidence>
<keyword evidence="2" id="KW-1185">Reference proteome</keyword>
<evidence type="ECO:0000313" key="1">
    <source>
        <dbReference type="EMBL" id="MBS2100903.1"/>
    </source>
</evidence>
<sequence length="534" mass="63674">KIFLKPKNYEVGEVTVNSESLEKQRAKNMRLFKKHFIGTTKNAKQCRILNEDDITFNYNSESDTLNAYALKPIEIENNGLGYRITYYLDNFEYSTKDDLVRYSGNIIYNEDLSKTGVSYEKNREWAYLGSRMHFVRSLFTDDLYSEGFEVRGLFNHILDMKELVRVEEKEQGYLKKARYNTVFYKGSRKSSIIFNCDSVFIDKTGYYSSGITWTGDMSRNRIGDLLPYNYETEPQSPINSEISDETEILKKVYQARFNNRNTNNIYFEGAFREKLLEGDYLHCINDYGFIQQWPSIKEKKLHIISEISGGREYYSTEFDQKIKFTSLKPYGPIPFTDPVYNLESFLDLNFQKQYQYILLGQTEFQGRKMYHIRFDQIDDLPYAYFEGELLIDMETYGVAWVSWKRSKKGQKYIMPDMYITSDYAIGDFELVNEHREMTWKFNGETWEPDFAVLNVSFYQNGDLKKINQEIKWESISRDEYKSQRKNIPKEWNKKTTTKRDIEYNPSEWRDSWMLPPDKMINEQMKYLNELILYQ</sequence>
<gene>
    <name evidence="1" type="ORF">KEM10_21635</name>
</gene>
<organism evidence="1 2">
    <name type="scientific">Carboxylicivirga linearis</name>
    <dbReference type="NCBI Taxonomy" id="1628157"/>
    <lineage>
        <taxon>Bacteria</taxon>
        <taxon>Pseudomonadati</taxon>
        <taxon>Bacteroidota</taxon>
        <taxon>Bacteroidia</taxon>
        <taxon>Marinilabiliales</taxon>
        <taxon>Marinilabiliaceae</taxon>
        <taxon>Carboxylicivirga</taxon>
    </lineage>
</organism>
<dbReference type="Proteomes" id="UP000708576">
    <property type="component" value="Unassembled WGS sequence"/>
</dbReference>
<comment type="caution">
    <text evidence="1">The sequence shown here is derived from an EMBL/GenBank/DDBJ whole genome shotgun (WGS) entry which is preliminary data.</text>
</comment>
<feature type="non-terminal residue" evidence="1">
    <location>
        <position position="1"/>
    </location>
</feature>
<accession>A0ABS5K1A5</accession>
<dbReference type="EMBL" id="JAGUCO010000032">
    <property type="protein sequence ID" value="MBS2100903.1"/>
    <property type="molecule type" value="Genomic_DNA"/>
</dbReference>
<name>A0ABS5K1A5_9BACT</name>
<dbReference type="RefSeq" id="WP_212219665.1">
    <property type="nucleotide sequence ID" value="NZ_JAGUCO010000032.1"/>
</dbReference>
<reference evidence="1 2" key="1">
    <citation type="journal article" date="2015" name="Int. J. Syst. Evol. Microbiol.">
        <title>Carboxylicivirga linearis sp. nov., isolated from a sea cucumber culture pond.</title>
        <authorList>
            <person name="Wang F.Q."/>
            <person name="Zhou Y.X."/>
            <person name="Lin X.Z."/>
            <person name="Chen G.J."/>
            <person name="Du Z.J."/>
        </authorList>
    </citation>
    <scope>NUCLEOTIDE SEQUENCE [LARGE SCALE GENOMIC DNA]</scope>
    <source>
        <strain evidence="1 2">FB218</strain>
    </source>
</reference>